<evidence type="ECO:0000313" key="2">
    <source>
        <dbReference type="Proteomes" id="UP000009286"/>
    </source>
</evidence>
<dbReference type="Proteomes" id="UP000009286">
    <property type="component" value="Chromosome"/>
</dbReference>
<sequence length="82" mass="9051">MDANTLMCGQLALDRCKNYVNHIHAILFLCGQNDAALDEKAISHIHRIASLLGEELETGFQMLMPEAADGDQSNVIEFSAYI</sequence>
<evidence type="ECO:0000313" key="1">
    <source>
        <dbReference type="EMBL" id="AEP10260.1"/>
    </source>
</evidence>
<gene>
    <name evidence="1" type="ordered locus">MICA_1951</name>
</gene>
<dbReference type="HOGENOM" id="CLU_2554432_0_0_5"/>
<dbReference type="EMBL" id="CP002382">
    <property type="protein sequence ID" value="AEP10260.1"/>
    <property type="molecule type" value="Genomic_DNA"/>
</dbReference>
<reference evidence="1 2" key="1">
    <citation type="journal article" date="2011" name="BMC Genomics">
        <title>Genomic insights into an obligate epibiotic bacterial predator: Micavibrio aeruginosavorus ARL-13.</title>
        <authorList>
            <person name="Wang Z."/>
            <person name="Kadouri D."/>
            <person name="Wu M."/>
        </authorList>
    </citation>
    <scope>NUCLEOTIDE SEQUENCE [LARGE SCALE GENOMIC DNA]</scope>
    <source>
        <strain evidence="1 2">ARL-13</strain>
    </source>
</reference>
<name>G2KNL5_MICAA</name>
<dbReference type="KEGG" id="mai:MICA_1951"/>
<dbReference type="STRING" id="856793.MICA_1951"/>
<protein>
    <submittedName>
        <fullName evidence="1">Uncharacterized protein</fullName>
    </submittedName>
</protein>
<proteinExistence type="predicted"/>
<keyword evidence="2" id="KW-1185">Reference proteome</keyword>
<dbReference type="OrthoDB" id="9841369at2"/>
<accession>G2KNL5</accession>
<dbReference type="RefSeq" id="WP_014103483.1">
    <property type="nucleotide sequence ID" value="NC_016026.1"/>
</dbReference>
<organism evidence="1 2">
    <name type="scientific">Micavibrio aeruginosavorus (strain ARL-13)</name>
    <dbReference type="NCBI Taxonomy" id="856793"/>
    <lineage>
        <taxon>Bacteria</taxon>
        <taxon>Pseudomonadati</taxon>
        <taxon>Bdellovibrionota</taxon>
        <taxon>Bdellovibrionia</taxon>
        <taxon>Bdellovibrionales</taxon>
        <taxon>Pseudobdellovibrionaceae</taxon>
        <taxon>Micavibrio</taxon>
    </lineage>
</organism>
<dbReference type="AlphaFoldDB" id="G2KNL5"/>